<name>A0A811V8Z0_CERCA</name>
<keyword evidence="2" id="KW-1185">Reference proteome</keyword>
<dbReference type="EMBL" id="CAJHJT010000056">
    <property type="protein sequence ID" value="CAD7011737.1"/>
    <property type="molecule type" value="Genomic_DNA"/>
</dbReference>
<sequence length="91" mass="10643">MKSLREIPSMRFIGAHLTDTIIFSHAFQFLFKNKYYDHSQLKLPSVAHAVEDQDEDDDDDDDDVAYDDSHYCHEVVEIEDVELPNIMLQLL</sequence>
<dbReference type="Proteomes" id="UP000606786">
    <property type="component" value="Unassembled WGS sequence"/>
</dbReference>
<reference evidence="1" key="1">
    <citation type="submission" date="2020-11" db="EMBL/GenBank/DDBJ databases">
        <authorList>
            <person name="Whitehead M."/>
        </authorList>
    </citation>
    <scope>NUCLEOTIDE SEQUENCE</scope>
    <source>
        <strain evidence="1">EGII</strain>
    </source>
</reference>
<comment type="caution">
    <text evidence="1">The sequence shown here is derived from an EMBL/GenBank/DDBJ whole genome shotgun (WGS) entry which is preliminary data.</text>
</comment>
<evidence type="ECO:0000313" key="1">
    <source>
        <dbReference type="EMBL" id="CAD7011737.1"/>
    </source>
</evidence>
<organism evidence="1 2">
    <name type="scientific">Ceratitis capitata</name>
    <name type="common">Mediterranean fruit fly</name>
    <name type="synonym">Tephritis capitata</name>
    <dbReference type="NCBI Taxonomy" id="7213"/>
    <lineage>
        <taxon>Eukaryota</taxon>
        <taxon>Metazoa</taxon>
        <taxon>Ecdysozoa</taxon>
        <taxon>Arthropoda</taxon>
        <taxon>Hexapoda</taxon>
        <taxon>Insecta</taxon>
        <taxon>Pterygota</taxon>
        <taxon>Neoptera</taxon>
        <taxon>Endopterygota</taxon>
        <taxon>Diptera</taxon>
        <taxon>Brachycera</taxon>
        <taxon>Muscomorpha</taxon>
        <taxon>Tephritoidea</taxon>
        <taxon>Tephritidae</taxon>
        <taxon>Ceratitis</taxon>
        <taxon>Ceratitis</taxon>
    </lineage>
</organism>
<dbReference type="AlphaFoldDB" id="A0A811V8Z0"/>
<accession>A0A811V8Z0</accession>
<evidence type="ECO:0000313" key="2">
    <source>
        <dbReference type="Proteomes" id="UP000606786"/>
    </source>
</evidence>
<gene>
    <name evidence="1" type="ORF">CCAP1982_LOCUS19849</name>
</gene>
<protein>
    <submittedName>
        <fullName evidence="1">(Mediterranean fruit fly) hypothetical protein</fullName>
    </submittedName>
</protein>
<proteinExistence type="predicted"/>